<dbReference type="AlphaFoldDB" id="A0A4S4MZU5"/>
<dbReference type="OrthoDB" id="3267813at2759"/>
<reference evidence="3 4" key="1">
    <citation type="submission" date="2019-02" db="EMBL/GenBank/DDBJ databases">
        <title>Genome sequencing of the rare red list fungi Antrodiella citrinella (Flaviporus citrinellus).</title>
        <authorList>
            <person name="Buettner E."/>
            <person name="Kellner H."/>
        </authorList>
    </citation>
    <scope>NUCLEOTIDE SEQUENCE [LARGE SCALE GENOMIC DNA]</scope>
    <source>
        <strain evidence="3 4">DSM 108506</strain>
    </source>
</reference>
<feature type="compositionally biased region" description="Low complexity" evidence="1">
    <location>
        <begin position="233"/>
        <end position="252"/>
    </location>
</feature>
<dbReference type="EMBL" id="SGPM01000030">
    <property type="protein sequence ID" value="THH32072.1"/>
    <property type="molecule type" value="Genomic_DNA"/>
</dbReference>
<dbReference type="Proteomes" id="UP000308730">
    <property type="component" value="Unassembled WGS sequence"/>
</dbReference>
<keyword evidence="4" id="KW-1185">Reference proteome</keyword>
<accession>A0A4S4MZU5</accession>
<evidence type="ECO:0000256" key="2">
    <source>
        <dbReference type="SAM" id="SignalP"/>
    </source>
</evidence>
<name>A0A4S4MZU5_9APHY</name>
<evidence type="ECO:0000313" key="4">
    <source>
        <dbReference type="Proteomes" id="UP000308730"/>
    </source>
</evidence>
<feature type="signal peptide" evidence="2">
    <location>
        <begin position="1"/>
        <end position="19"/>
    </location>
</feature>
<keyword evidence="2" id="KW-0732">Signal</keyword>
<comment type="caution">
    <text evidence="3">The sequence shown here is derived from an EMBL/GenBank/DDBJ whole genome shotgun (WGS) entry which is preliminary data.</text>
</comment>
<protein>
    <recommendedName>
        <fullName evidence="5">Reelin domain-containing protein</fullName>
    </recommendedName>
</protein>
<feature type="chain" id="PRO_5020181972" description="Reelin domain-containing protein" evidence="2">
    <location>
        <begin position="20"/>
        <end position="260"/>
    </location>
</feature>
<feature type="region of interest" description="Disordered" evidence="1">
    <location>
        <begin position="225"/>
        <end position="260"/>
    </location>
</feature>
<gene>
    <name evidence="3" type="ORF">EUX98_g2120</name>
</gene>
<proteinExistence type="predicted"/>
<organism evidence="3 4">
    <name type="scientific">Antrodiella citrinella</name>
    <dbReference type="NCBI Taxonomy" id="2447956"/>
    <lineage>
        <taxon>Eukaryota</taxon>
        <taxon>Fungi</taxon>
        <taxon>Dikarya</taxon>
        <taxon>Basidiomycota</taxon>
        <taxon>Agaricomycotina</taxon>
        <taxon>Agaricomycetes</taxon>
        <taxon>Polyporales</taxon>
        <taxon>Steccherinaceae</taxon>
        <taxon>Antrodiella</taxon>
    </lineage>
</organism>
<evidence type="ECO:0000313" key="3">
    <source>
        <dbReference type="EMBL" id="THH32072.1"/>
    </source>
</evidence>
<sequence>MRAFTSLSAAALLPVFAAAFSFNFDNSPTQCGNLSLSITGTGTPPYRVLIIPVGPSTLPGNIEVRKITQQNFTGESTQTSFQLKFPSNTQFIAVVSDSTGFGSGGTSGAVTVLSSNDASCFDPHTQVQPLFAYSIVPAGVINQCAPTRIWWDPTLVQGTPTFQGAIPGGQSFSVPEGALSTVPDQGLGFNWTASVRAGTTLLLVGGDDRGPGTAGSSVFIVGQGDNSCLSDQSPSSTPGSPAGGSYPTSTSGSGTGSGGG</sequence>
<evidence type="ECO:0000256" key="1">
    <source>
        <dbReference type="SAM" id="MobiDB-lite"/>
    </source>
</evidence>
<evidence type="ECO:0008006" key="5">
    <source>
        <dbReference type="Google" id="ProtNLM"/>
    </source>
</evidence>